<dbReference type="InterPro" id="IPR041588">
    <property type="entry name" value="Integrase_H2C2"/>
</dbReference>
<dbReference type="PROSITE" id="PS50158">
    <property type="entry name" value="ZF_CCHC"/>
    <property type="match status" value="1"/>
</dbReference>
<feature type="compositionally biased region" description="Low complexity" evidence="2">
    <location>
        <begin position="508"/>
        <end position="520"/>
    </location>
</feature>
<keyword evidence="6" id="KW-1185">Reference proteome</keyword>
<dbReference type="Pfam" id="PF03564">
    <property type="entry name" value="DUF1759"/>
    <property type="match status" value="1"/>
</dbReference>
<dbReference type="Gene3D" id="1.10.340.70">
    <property type="match status" value="1"/>
</dbReference>
<organism evidence="5 6">
    <name type="scientific">Trichostrongylus colubriformis</name>
    <name type="common">Black scour worm</name>
    <dbReference type="NCBI Taxonomy" id="6319"/>
    <lineage>
        <taxon>Eukaryota</taxon>
        <taxon>Metazoa</taxon>
        <taxon>Ecdysozoa</taxon>
        <taxon>Nematoda</taxon>
        <taxon>Chromadorea</taxon>
        <taxon>Rhabditida</taxon>
        <taxon>Rhabditina</taxon>
        <taxon>Rhabditomorpha</taxon>
        <taxon>Strongyloidea</taxon>
        <taxon>Trichostrongylidae</taxon>
        <taxon>Trichostrongylus</taxon>
    </lineage>
</organism>
<feature type="compositionally biased region" description="Low complexity" evidence="2">
    <location>
        <begin position="1866"/>
        <end position="1876"/>
    </location>
</feature>
<dbReference type="GO" id="GO:0015074">
    <property type="term" value="P:DNA integration"/>
    <property type="evidence" value="ECO:0007669"/>
    <property type="project" value="InterPro"/>
</dbReference>
<feature type="region of interest" description="Disordered" evidence="2">
    <location>
        <begin position="473"/>
        <end position="602"/>
    </location>
</feature>
<reference evidence="5 6" key="1">
    <citation type="submission" date="2019-10" db="EMBL/GenBank/DDBJ databases">
        <title>Assembly and Annotation for the nematode Trichostrongylus colubriformis.</title>
        <authorList>
            <person name="Martin J."/>
        </authorList>
    </citation>
    <scope>NUCLEOTIDE SEQUENCE [LARGE SCALE GENOMIC DNA]</scope>
    <source>
        <strain evidence="5">G859</strain>
        <tissue evidence="5">Whole worm</tissue>
    </source>
</reference>
<feature type="domain" description="CCHC-type" evidence="3">
    <location>
        <begin position="440"/>
        <end position="453"/>
    </location>
</feature>
<feature type="compositionally biased region" description="Polar residues" evidence="2">
    <location>
        <begin position="1877"/>
        <end position="1890"/>
    </location>
</feature>
<dbReference type="EMBL" id="WIXE01022636">
    <property type="protein sequence ID" value="KAK5967304.1"/>
    <property type="molecule type" value="Genomic_DNA"/>
</dbReference>
<dbReference type="InterPro" id="IPR012337">
    <property type="entry name" value="RNaseH-like_sf"/>
</dbReference>
<dbReference type="Proteomes" id="UP001331761">
    <property type="component" value="Unassembled WGS sequence"/>
</dbReference>
<dbReference type="Pfam" id="PF05380">
    <property type="entry name" value="Peptidase_A17"/>
    <property type="match status" value="1"/>
</dbReference>
<dbReference type="PANTHER" id="PTHR47331:SF1">
    <property type="entry name" value="GAG-LIKE PROTEIN"/>
    <property type="match status" value="1"/>
</dbReference>
<dbReference type="SUPFAM" id="SSF53098">
    <property type="entry name" value="Ribonuclease H-like"/>
    <property type="match status" value="1"/>
</dbReference>
<feature type="non-terminal residue" evidence="5">
    <location>
        <position position="2275"/>
    </location>
</feature>
<feature type="compositionally biased region" description="Basic residues" evidence="2">
    <location>
        <begin position="478"/>
        <end position="493"/>
    </location>
</feature>
<protein>
    <submittedName>
        <fullName evidence="5">Integrase catalytic domain-containing protein</fullName>
    </submittedName>
</protein>
<gene>
    <name evidence="5" type="ORF">GCK32_017951</name>
</gene>
<feature type="region of interest" description="Disordered" evidence="2">
    <location>
        <begin position="1859"/>
        <end position="1890"/>
    </location>
</feature>
<feature type="compositionally biased region" description="Low complexity" evidence="2">
    <location>
        <begin position="2207"/>
        <end position="2216"/>
    </location>
</feature>
<feature type="compositionally biased region" description="Low complexity" evidence="2">
    <location>
        <begin position="2126"/>
        <end position="2145"/>
    </location>
</feature>
<keyword evidence="1" id="KW-0862">Zinc</keyword>
<dbReference type="InterPro" id="IPR043502">
    <property type="entry name" value="DNA/RNA_pol_sf"/>
</dbReference>
<evidence type="ECO:0000313" key="5">
    <source>
        <dbReference type="EMBL" id="KAK5967304.1"/>
    </source>
</evidence>
<feature type="domain" description="Integrase catalytic" evidence="4">
    <location>
        <begin position="1590"/>
        <end position="1778"/>
    </location>
</feature>
<dbReference type="Gene3D" id="3.30.420.10">
    <property type="entry name" value="Ribonuclease H-like superfamily/Ribonuclease H"/>
    <property type="match status" value="1"/>
</dbReference>
<feature type="compositionally biased region" description="Polar residues" evidence="2">
    <location>
        <begin position="557"/>
        <end position="580"/>
    </location>
</feature>
<keyword evidence="1" id="KW-0863">Zinc-finger</keyword>
<feature type="region of interest" description="Disordered" evidence="2">
    <location>
        <begin position="2126"/>
        <end position="2250"/>
    </location>
</feature>
<dbReference type="GO" id="GO:0003676">
    <property type="term" value="F:nucleic acid binding"/>
    <property type="evidence" value="ECO:0007669"/>
    <property type="project" value="InterPro"/>
</dbReference>
<evidence type="ECO:0000256" key="1">
    <source>
        <dbReference type="PROSITE-ProRule" id="PRU00047"/>
    </source>
</evidence>
<sequence>MSTLRGHQSKITTALTTLIKTISTVDPAYTHPLDTTSPPEIQLRMILRRRGVISAAKFAIERALEILKERYEAIQLFVQTQDNRALVSEEVDQFWIEQQGDKYQQEAQDTIIALDTQLTLDEAIETSLRTLLNNNIANASGSLLLADSPTRNIMTVHRSTDHTNNMEQQYQHQLSFTPPAQSSPLLSPQPIQLRRLELPTFDGDLAQYHDFWCRFKTAVHDNEHLPLSTKFIYLANALKGSAALIIQGFDPSKPDNYHLAIQALKKRYDRPHFTHNLFHHKLEQLPTSSVLASSQRDTLSQVQSYILQLNRFEDTRTSLSLMKLIRKKFPRETQLEVNKLEHRSGKTWTLPELLDGLNEIIEELEKLEDYTIDKSLLPEISVNPVSAPSLRPSSRSSTPEPSYNIDTCCFCGSYNHRSIRCHHRMSTNSRRIIAKTLNLCWKCLRTGHASSNCGYPRCHLCAGQHHPILCTRQSTHSPYRRTGRSRHRHRHRSPSSSSSRSSYRHSRTSSYDSSRYSSRSPIRRRSDDNASPPSRTNHRTARSTSADSRVRGRPSVRFQSPVRSQSPAQNTISSNHSSTAKALHNSRGHETSVHSVAESEEGTELVDNFEHIQLSATVDSSRDCTLMTAQALLYDPKSRKCEPVVLLLDTGSQSSFITHSTVDRFHLTVHDTAPLTTVAFGAIRSTEQSGKTYVTLIDQQRLSLPLQLNTKEQITVPCNPVRLTQQDKQALRSLGIPLESLTAVRCVMPEILIGINYFWDIVLSKQPTTLPSGLVQQKLITANTTAIQDETDPISRFDTLDIIGIADNPDPLFDQEEDARILQRFQDTAFEVDGYLYVQFPWRLNHPRLADNKLLARKRLESQYRSLNSKPHLWKLYADTIADYVRQGIVEQVQEHHSDDPRVYYIPHQAVVKESSTTTKLRVVFDASSHYKGAPSLNDCLHPGPSILPDLVGILLRSRLPQYLLISDVEKAFLQIRLQLDQRDATRFLWLRDHTKPPTDDNIEIFRFTRVPFGITASPFLLAASILYYLRRDPNGTLNNEIEQNTYVDNIVLGASSELEAIRKYQESKALFVSMHMNLRQFLCNSSAVNNAIAPVDRMQSSAHTSLLGIRWNPHLDHLIIPFNTTMHKVTSKRTALKALASTFDPLGLLSPFLAPFKIFQQDLWSKSYQWDDPLDQLDISRWNQLVQDIQHPLPSIPRCIIPTGTNSFELVVFGDASKRLYASCVYLLCRSSTSTSVHLVMAKSLLGPRKPITMPRMELLATLISLRLVRFVHSQLHWNISAVHIFSDSQIVLHWIHSTRPLRIFVNNRIMEIRSILAHFKSLGISTGLYYVQSECNPADCASRGIPTALAHQEHIWWSGPSFLRLSPTEWPQVNNFALPPEVDQQVQQEYQALLSSSSSSYVSPIRFKAVSRYNTLIRSTVYVLKIIRIIFAHIHRIPTSFDAGHFTSSMHISALEFETAEALLIKEHYRENEILLAQLPLDRFNAHRATSGLIHCPHRLQQASNGPSLPILLVPPHPLVSLIVLHIHHSQYHSGVHSTIATLRLNYYIPSIRRTVAKILRQCIVCKKTNALPYRYPDIPSLPKERVTRSRPFQNIGLDYLGPLRYKDSFNVSAKIWICLITCMATRAVHLELVLNNTTQEFLLAFRRFISRRGVPSLVLSDNAATFRSANDTLQKAIYAQSSFQQVSRYFTSRHIRWKFITPLSPWKGGFYERLVGLVKTHIRKSIGHSLIPFQQFHTIIVEIEGILNSRPLTSIADTTNSPTVLRPVDFLVPEVQLQLPSSLSDSITFDHSQHRLVEWYQEVGSVLDKFWTMWSTDYLSAISERQSKRNHKAKSTPSIPQTHCHSHTLTIVMSTRSDNPNVSTSTLLSTTTSHRPSVTVSPDTTDIPSRVDTNIETIAHSFSSLSLEERNLVIQAIRELRGTTPIPPIRPPLAYRPLFLPRLVDVADLDYPPTRRYPLTLVAHSFKGLIEATTKLTRFNADLAKDPSKFESVPHLLNLYEELATLIYNVQARRNTLMDLIAPRILNPIEDNRQFTDFLNHYGVNISRLKHILVAATAATSHAFSLILHLTTAIRYNLDIPAPLPADPNATPSLRQLLGQITRNHNIDTVLQHIRELSVNTVTTTSTTSTAAPATAAPPTTANRKSPRSTSTSQGTVVASKPLEPPASQVPASRTPDRARQRYRSSDSQESRQSRISRRRSRSHSPSELPLRRTFPSRRRQGPLSRRSRSPTPDTLRPPERRARASTDQVQCFFCQGPHYTASCEEVTSLAT</sequence>
<comment type="caution">
    <text evidence="5">The sequence shown here is derived from an EMBL/GenBank/DDBJ whole genome shotgun (WGS) entry which is preliminary data.</text>
</comment>
<keyword evidence="1" id="KW-0479">Metal-binding</keyword>
<evidence type="ECO:0000259" key="4">
    <source>
        <dbReference type="PROSITE" id="PS50994"/>
    </source>
</evidence>
<name>A0AAN8IAR0_TRICO</name>
<proteinExistence type="predicted"/>
<dbReference type="InterPro" id="IPR036397">
    <property type="entry name" value="RNaseH_sf"/>
</dbReference>
<dbReference type="InterPro" id="IPR008042">
    <property type="entry name" value="Retrotrans_Pao"/>
</dbReference>
<evidence type="ECO:0000259" key="3">
    <source>
        <dbReference type="PROSITE" id="PS50158"/>
    </source>
</evidence>
<feature type="compositionally biased region" description="Basic residues" evidence="2">
    <location>
        <begin position="2218"/>
        <end position="2232"/>
    </location>
</feature>
<dbReference type="GO" id="GO:0042575">
    <property type="term" value="C:DNA polymerase complex"/>
    <property type="evidence" value="ECO:0007669"/>
    <property type="project" value="UniProtKB-ARBA"/>
</dbReference>
<dbReference type="SUPFAM" id="SSF56672">
    <property type="entry name" value="DNA/RNA polymerases"/>
    <property type="match status" value="1"/>
</dbReference>
<dbReference type="InterPro" id="IPR005312">
    <property type="entry name" value="DUF1759"/>
</dbReference>
<dbReference type="CDD" id="cd01644">
    <property type="entry name" value="RT_pepA17"/>
    <property type="match status" value="1"/>
</dbReference>
<dbReference type="Pfam" id="PF17921">
    <property type="entry name" value="Integrase_H2C2"/>
    <property type="match status" value="1"/>
</dbReference>
<accession>A0AAN8IAR0</accession>
<evidence type="ECO:0000256" key="2">
    <source>
        <dbReference type="SAM" id="MobiDB-lite"/>
    </source>
</evidence>
<feature type="compositionally biased region" description="Polar residues" evidence="2">
    <location>
        <begin position="2151"/>
        <end position="2160"/>
    </location>
</feature>
<dbReference type="PANTHER" id="PTHR47331">
    <property type="entry name" value="PHD-TYPE DOMAIN-CONTAINING PROTEIN"/>
    <property type="match status" value="1"/>
</dbReference>
<feature type="compositionally biased region" description="Basic and acidic residues" evidence="2">
    <location>
        <begin position="2178"/>
        <end position="2196"/>
    </location>
</feature>
<dbReference type="GO" id="GO:0008270">
    <property type="term" value="F:zinc ion binding"/>
    <property type="evidence" value="ECO:0007669"/>
    <property type="project" value="UniProtKB-KW"/>
</dbReference>
<dbReference type="PROSITE" id="PS50994">
    <property type="entry name" value="INTEGRASE"/>
    <property type="match status" value="1"/>
</dbReference>
<evidence type="ECO:0000313" key="6">
    <source>
        <dbReference type="Proteomes" id="UP001331761"/>
    </source>
</evidence>
<dbReference type="InterPro" id="IPR001584">
    <property type="entry name" value="Integrase_cat-core"/>
</dbReference>
<dbReference type="InterPro" id="IPR001878">
    <property type="entry name" value="Znf_CCHC"/>
</dbReference>